<feature type="region of interest" description="Disordered" evidence="1">
    <location>
        <begin position="212"/>
        <end position="257"/>
    </location>
</feature>
<dbReference type="Proteomes" id="UP000499080">
    <property type="component" value="Unassembled WGS sequence"/>
</dbReference>
<protein>
    <recommendedName>
        <fullName evidence="4">CCHC-type domain-containing protein</fullName>
    </recommendedName>
</protein>
<accession>A0A4Y2TAM2</accession>
<dbReference type="AlphaFoldDB" id="A0A4Y2TAM2"/>
<dbReference type="EMBL" id="BGPR01026642">
    <property type="protein sequence ID" value="GBN96526.1"/>
    <property type="molecule type" value="Genomic_DNA"/>
</dbReference>
<feature type="compositionally biased region" description="Polar residues" evidence="1">
    <location>
        <begin position="225"/>
        <end position="254"/>
    </location>
</feature>
<evidence type="ECO:0000313" key="3">
    <source>
        <dbReference type="Proteomes" id="UP000499080"/>
    </source>
</evidence>
<organism evidence="2 3">
    <name type="scientific">Araneus ventricosus</name>
    <name type="common">Orbweaver spider</name>
    <name type="synonym">Epeira ventricosa</name>
    <dbReference type="NCBI Taxonomy" id="182803"/>
    <lineage>
        <taxon>Eukaryota</taxon>
        <taxon>Metazoa</taxon>
        <taxon>Ecdysozoa</taxon>
        <taxon>Arthropoda</taxon>
        <taxon>Chelicerata</taxon>
        <taxon>Arachnida</taxon>
        <taxon>Araneae</taxon>
        <taxon>Araneomorphae</taxon>
        <taxon>Entelegynae</taxon>
        <taxon>Araneoidea</taxon>
        <taxon>Araneidae</taxon>
        <taxon>Araneus</taxon>
    </lineage>
</organism>
<reference evidence="2 3" key="1">
    <citation type="journal article" date="2019" name="Sci. Rep.">
        <title>Orb-weaving spider Araneus ventricosus genome elucidates the spidroin gene catalogue.</title>
        <authorList>
            <person name="Kono N."/>
            <person name="Nakamura H."/>
            <person name="Ohtoshi R."/>
            <person name="Moran D.A.P."/>
            <person name="Shinohara A."/>
            <person name="Yoshida Y."/>
            <person name="Fujiwara M."/>
            <person name="Mori M."/>
            <person name="Tomita M."/>
            <person name="Arakawa K."/>
        </authorList>
    </citation>
    <scope>NUCLEOTIDE SEQUENCE [LARGE SCALE GENOMIC DNA]</scope>
</reference>
<gene>
    <name evidence="2" type="ORF">AVEN_249873_1</name>
</gene>
<keyword evidence="3" id="KW-1185">Reference proteome</keyword>
<dbReference type="OrthoDB" id="6437361at2759"/>
<evidence type="ECO:0000313" key="2">
    <source>
        <dbReference type="EMBL" id="GBN96526.1"/>
    </source>
</evidence>
<comment type="caution">
    <text evidence="2">The sequence shown here is derived from an EMBL/GenBank/DDBJ whole genome shotgun (WGS) entry which is preliminary data.</text>
</comment>
<name>A0A4Y2TAM2_ARAVE</name>
<evidence type="ECO:0008006" key="4">
    <source>
        <dbReference type="Google" id="ProtNLM"/>
    </source>
</evidence>
<sequence>MDNGNTIIYYSTPSSEKSVPSSRFETTPLNKQGSIHDLVQREEEDTTTDLEVVYTSIKSTSATTFKSPQSTKGILEIYSSLDGQERVEFMETLNARELQALCNMLKYTPKELQEWEQLFKTPSEANRATLAPNHSQEPSPSNSSLLQNISSNTEKEALNKSIHHLRKIIHSKDPITMVPAPLRAKAEEYFTSIESQFNRLLTAIEDRQVNITTSQDKPSQAVPPSLNSVVGSNSNKTSPLHQQETCSNLPLQQRHQSRPPTLLLYPSGNPIEEKVDLSNLLLSSLPKSLAKIVNIKNIKSDGLAISLASSKVTVIFNTEISNIESLKTKISIKTPKKRHPSVIIYNVHVDVSESEIQETLRNHMLIDTELKHRFKFRGKSPNHQNWVFATPSAEFSSLVKFNKIPIRWQMHRLGEFYHYKLCNYCQSFGHTTKDCTFSTPSCGHCAGHHMTRDCSHEFITCVNCFISNQNYGTNLPTRHHTRHSSCPCLQKEIKKYITTRDYA</sequence>
<evidence type="ECO:0000256" key="1">
    <source>
        <dbReference type="SAM" id="MobiDB-lite"/>
    </source>
</evidence>
<proteinExistence type="predicted"/>